<dbReference type="InterPro" id="IPR041796">
    <property type="entry name" value="Mre11_N"/>
</dbReference>
<keyword evidence="4" id="KW-1185">Reference proteome</keyword>
<dbReference type="InterPro" id="IPR029052">
    <property type="entry name" value="Metallo-depent_PP-like"/>
</dbReference>
<reference evidence="3 4" key="1">
    <citation type="submission" date="2021-12" db="EMBL/GenBank/DDBJ databases">
        <title>Siccirubricoccus leaddurans sp. nov., a high concentration Zn2+ tolerance bacterium.</title>
        <authorList>
            <person name="Cao Y."/>
        </authorList>
    </citation>
    <scope>NUCLEOTIDE SEQUENCE [LARGE SCALE GENOMIC DNA]</scope>
    <source>
        <strain evidence="3 4">KC 17139</strain>
    </source>
</reference>
<keyword evidence="3" id="KW-0540">Nuclease</keyword>
<dbReference type="Gene3D" id="3.60.21.10">
    <property type="match status" value="1"/>
</dbReference>
<dbReference type="GO" id="GO:0004527">
    <property type="term" value="F:exonuclease activity"/>
    <property type="evidence" value="ECO:0007669"/>
    <property type="project" value="UniProtKB-KW"/>
</dbReference>
<dbReference type="InterPro" id="IPR004843">
    <property type="entry name" value="Calcineurin-like_PHP"/>
</dbReference>
<protein>
    <submittedName>
        <fullName evidence="3">DNA repair exonuclease</fullName>
    </submittedName>
</protein>
<dbReference type="RefSeq" id="WP_252955367.1">
    <property type="nucleotide sequence ID" value="NZ_JAFIRR010000150.1"/>
</dbReference>
<dbReference type="InterPro" id="IPR050535">
    <property type="entry name" value="DNA_Repair-Maintenance_Comp"/>
</dbReference>
<evidence type="ECO:0000256" key="1">
    <source>
        <dbReference type="ARBA" id="ARBA00022801"/>
    </source>
</evidence>
<feature type="domain" description="Calcineurin-like phosphoesterase" evidence="2">
    <location>
        <begin position="4"/>
        <end position="198"/>
    </location>
</feature>
<name>A0ABT1DC45_9PROT</name>
<organism evidence="3 4">
    <name type="scientific">Siccirubricoccus soli</name>
    <dbReference type="NCBI Taxonomy" id="2899147"/>
    <lineage>
        <taxon>Bacteria</taxon>
        <taxon>Pseudomonadati</taxon>
        <taxon>Pseudomonadota</taxon>
        <taxon>Alphaproteobacteria</taxon>
        <taxon>Acetobacterales</taxon>
        <taxon>Roseomonadaceae</taxon>
        <taxon>Siccirubricoccus</taxon>
    </lineage>
</organism>
<sequence length="419" mass="45011">MPGFRFLHAADLHLDSPLRGLDAQADAPAERIRGATREALRNLVDLAIAEQVEFVLLAGDLYDGDWRDWTTGHVLTAQLTRLTRAGIRVIAISGNHDAESVLTRRLRFPPGAVLLPTRPGSHTLPELGVAVHGQGYATRETLDNLVPHYPPPVPGAFNIGLLHTSLDGRPGHAGYAPCALPELLRHGYDYWALGHIHAREELARGPCWVVFPGNLQGRHVKEEGAKGASLVTVRDGQVAAVEHRPLDTVRWARLAVALDGAEEESAALDRVRLALEAALGAAEGRLLAARICLGGTTKLHGRLLRDPGALREKLRAEGLALAPEGFWLEELELATAPPGLPPAPRSDAFGRMLAALEMPSAATAAEEARHYATTLLGKGSDLRRLLGEEHPAVRAAAGELPPEILARARALLLARLAEE</sequence>
<accession>A0ABT1DC45</accession>
<dbReference type="EMBL" id="JAFIRR010000150">
    <property type="protein sequence ID" value="MCO6418739.1"/>
    <property type="molecule type" value="Genomic_DNA"/>
</dbReference>
<keyword evidence="1" id="KW-0378">Hydrolase</keyword>
<comment type="caution">
    <text evidence="3">The sequence shown here is derived from an EMBL/GenBank/DDBJ whole genome shotgun (WGS) entry which is preliminary data.</text>
</comment>
<dbReference type="CDD" id="cd00840">
    <property type="entry name" value="MPP_Mre11_N"/>
    <property type="match status" value="1"/>
</dbReference>
<dbReference type="PANTHER" id="PTHR30337">
    <property type="entry name" value="COMPONENT OF ATP-DEPENDENT DSDNA EXONUCLEASE"/>
    <property type="match status" value="1"/>
</dbReference>
<keyword evidence="3" id="KW-0269">Exonuclease</keyword>
<proteinExistence type="predicted"/>
<dbReference type="Proteomes" id="UP001523392">
    <property type="component" value="Unassembled WGS sequence"/>
</dbReference>
<dbReference type="PANTHER" id="PTHR30337:SF7">
    <property type="entry name" value="PHOSPHOESTERASE"/>
    <property type="match status" value="1"/>
</dbReference>
<evidence type="ECO:0000259" key="2">
    <source>
        <dbReference type="Pfam" id="PF00149"/>
    </source>
</evidence>
<dbReference type="Pfam" id="PF00149">
    <property type="entry name" value="Metallophos"/>
    <property type="match status" value="1"/>
</dbReference>
<evidence type="ECO:0000313" key="4">
    <source>
        <dbReference type="Proteomes" id="UP001523392"/>
    </source>
</evidence>
<evidence type="ECO:0000313" key="3">
    <source>
        <dbReference type="EMBL" id="MCO6418739.1"/>
    </source>
</evidence>
<gene>
    <name evidence="3" type="ORF">JYK14_21630</name>
</gene>
<dbReference type="SUPFAM" id="SSF56300">
    <property type="entry name" value="Metallo-dependent phosphatases"/>
    <property type="match status" value="1"/>
</dbReference>